<comment type="caution">
    <text evidence="1">The sequence shown here is derived from an EMBL/GenBank/DDBJ whole genome shotgun (WGS) entry which is preliminary data.</text>
</comment>
<name>A0ACC2K7S2_PERAE</name>
<accession>A0ACC2K7S2</accession>
<keyword evidence="2" id="KW-1185">Reference proteome</keyword>
<proteinExistence type="predicted"/>
<dbReference type="Proteomes" id="UP001234297">
    <property type="component" value="Chromosome 4"/>
</dbReference>
<sequence length="505" mass="57911">MLDWKSLSSMVASIIFIRSLIREFMPPEVTQFLKLLSIKLFSSVRTNISILIDEYDSNYSNELFDSIQAYLSAKCFSTVQILKLSKPKNSKNLTFTMESNQKVQDNFQGIPLKWTLCTHEKKSSGYGYGAGRSYETHHFKLSFHKKHKQMIHSLYLPYVIEEATRIKFKNRERRIYSNSSSDEYGRPWGKVPFLHPSNFDTLALDPALKEEIKADLSKFVSRRDYYTRVGRAWKRGYLLYGPPGTGKTSLIAAIANYLEFDIYDLELTAVSSNSQLRKLLIATSSKSVIVVEDVDCSLDLSDRKNKEKKPKGEGEDGEEGEEKKKKKKNKEEAKSTHSTVSLSGVLNFVDGLWSSCVGERLMIFTTNHKDKLDAALLRPGRMDKHIYLGHCKFQAFRILAKNYLDIDDHELMKEVEEVLPTAEMTPADIAEIFMSCNDDVELGMRNALEEMKKRAAALAEKKMEKEKKIEMEGVEKEKVVTEEDVTEKNEEKMKGEEKKDEELKA</sequence>
<protein>
    <submittedName>
        <fullName evidence="1">Uncharacterized protein</fullName>
    </submittedName>
</protein>
<organism evidence="1 2">
    <name type="scientific">Persea americana</name>
    <name type="common">Avocado</name>
    <dbReference type="NCBI Taxonomy" id="3435"/>
    <lineage>
        <taxon>Eukaryota</taxon>
        <taxon>Viridiplantae</taxon>
        <taxon>Streptophyta</taxon>
        <taxon>Embryophyta</taxon>
        <taxon>Tracheophyta</taxon>
        <taxon>Spermatophyta</taxon>
        <taxon>Magnoliopsida</taxon>
        <taxon>Magnoliidae</taxon>
        <taxon>Laurales</taxon>
        <taxon>Lauraceae</taxon>
        <taxon>Persea</taxon>
    </lineage>
</organism>
<gene>
    <name evidence="1" type="ORF">MRB53_013247</name>
</gene>
<reference evidence="1 2" key="1">
    <citation type="journal article" date="2022" name="Hortic Res">
        <title>A haplotype resolved chromosomal level avocado genome allows analysis of novel avocado genes.</title>
        <authorList>
            <person name="Nath O."/>
            <person name="Fletcher S.J."/>
            <person name="Hayward A."/>
            <person name="Shaw L.M."/>
            <person name="Masouleh A.K."/>
            <person name="Furtado A."/>
            <person name="Henry R.J."/>
            <person name="Mitter N."/>
        </authorList>
    </citation>
    <scope>NUCLEOTIDE SEQUENCE [LARGE SCALE GENOMIC DNA]</scope>
    <source>
        <strain evidence="2">cv. Hass</strain>
    </source>
</reference>
<dbReference type="EMBL" id="CM056812">
    <property type="protein sequence ID" value="KAJ8617061.1"/>
    <property type="molecule type" value="Genomic_DNA"/>
</dbReference>
<evidence type="ECO:0000313" key="2">
    <source>
        <dbReference type="Proteomes" id="UP001234297"/>
    </source>
</evidence>
<evidence type="ECO:0000313" key="1">
    <source>
        <dbReference type="EMBL" id="KAJ8617061.1"/>
    </source>
</evidence>